<name>A0A9W8UTQ7_AKAMU</name>
<dbReference type="Proteomes" id="UP001144673">
    <property type="component" value="Chromosome 1"/>
</dbReference>
<dbReference type="GeneID" id="80894307"/>
<protein>
    <submittedName>
        <fullName evidence="1">Uncharacterized protein</fullName>
    </submittedName>
</protein>
<dbReference type="AlphaFoldDB" id="A0A9W8UTQ7"/>
<evidence type="ECO:0000313" key="1">
    <source>
        <dbReference type="EMBL" id="KAJ4165518.1"/>
    </source>
</evidence>
<accession>A0A9W8UTQ7</accession>
<dbReference type="RefSeq" id="XP_056060433.1">
    <property type="nucleotide sequence ID" value="XM_056192189.1"/>
</dbReference>
<proteinExistence type="predicted"/>
<dbReference type="KEGG" id="amus:LMH87_007148"/>
<keyword evidence="2" id="KW-1185">Reference proteome</keyword>
<sequence length="122" mass="13601">MMSSKPPNQAAAPEGDLYDPQVARETLTKFVGLCDKMIATNDSEKSREDSLELAKCVDVLGGQVRKRREAIALNNPTPMISMTKDEHAEFLDLYKALSTRVPHNAEIVSAFHDLQDERRASQ</sequence>
<evidence type="ECO:0000313" key="2">
    <source>
        <dbReference type="Proteomes" id="UP001144673"/>
    </source>
</evidence>
<gene>
    <name evidence="1" type="ORF">LMH87_007148</name>
</gene>
<dbReference type="EMBL" id="JAJHUN010000001">
    <property type="protein sequence ID" value="KAJ4165518.1"/>
    <property type="molecule type" value="Genomic_DNA"/>
</dbReference>
<reference evidence="1" key="1">
    <citation type="journal article" date="2023" name="Access Microbiol">
        <title>De-novo genome assembly for Akanthomyces muscarius, a biocontrol agent of insect agricultural pests.</title>
        <authorList>
            <person name="Erdos Z."/>
            <person name="Studholme D.J."/>
            <person name="Raymond B."/>
            <person name="Sharma M."/>
        </authorList>
    </citation>
    <scope>NUCLEOTIDE SEQUENCE</scope>
    <source>
        <strain evidence="1">Ve6</strain>
    </source>
</reference>
<comment type="caution">
    <text evidence="1">The sequence shown here is derived from an EMBL/GenBank/DDBJ whole genome shotgun (WGS) entry which is preliminary data.</text>
</comment>
<organism evidence="1 2">
    <name type="scientific">Akanthomyces muscarius</name>
    <name type="common">Entomopathogenic fungus</name>
    <name type="synonym">Lecanicillium muscarium</name>
    <dbReference type="NCBI Taxonomy" id="2231603"/>
    <lineage>
        <taxon>Eukaryota</taxon>
        <taxon>Fungi</taxon>
        <taxon>Dikarya</taxon>
        <taxon>Ascomycota</taxon>
        <taxon>Pezizomycotina</taxon>
        <taxon>Sordariomycetes</taxon>
        <taxon>Hypocreomycetidae</taxon>
        <taxon>Hypocreales</taxon>
        <taxon>Cordycipitaceae</taxon>
        <taxon>Akanthomyces</taxon>
    </lineage>
</organism>